<feature type="domain" description="Sigma-54 factor interaction" evidence="6">
    <location>
        <begin position="277"/>
        <end position="508"/>
    </location>
</feature>
<evidence type="ECO:0000313" key="8">
    <source>
        <dbReference type="EMBL" id="KNB68610.1"/>
    </source>
</evidence>
<name>A0A0K9YK88_9BACL</name>
<dbReference type="Gene3D" id="1.10.8.60">
    <property type="match status" value="1"/>
</dbReference>
<dbReference type="OrthoDB" id="9771372at2"/>
<dbReference type="InterPro" id="IPR025944">
    <property type="entry name" value="Sigma_54_int_dom_CS"/>
</dbReference>
<keyword evidence="4" id="KW-0238">DNA-binding</keyword>
<dbReference type="InterPro" id="IPR029016">
    <property type="entry name" value="GAF-like_dom_sf"/>
</dbReference>
<dbReference type="CDD" id="cd00009">
    <property type="entry name" value="AAA"/>
    <property type="match status" value="1"/>
</dbReference>
<keyword evidence="1" id="KW-0547">Nucleotide-binding</keyword>
<dbReference type="EMBL" id="BJON01000010">
    <property type="protein sequence ID" value="GED69109.1"/>
    <property type="molecule type" value="Genomic_DNA"/>
</dbReference>
<reference evidence="9" key="1">
    <citation type="submission" date="2015-07" db="EMBL/GenBank/DDBJ databases">
        <title>Genome sequencing project for genomic taxonomy and phylogenomics of Bacillus-like bacteria.</title>
        <authorList>
            <person name="Liu B."/>
            <person name="Wang J."/>
            <person name="Zhu Y."/>
            <person name="Liu G."/>
            <person name="Chen Q."/>
            <person name="Chen Z."/>
            <person name="Lan J."/>
            <person name="Che J."/>
            <person name="Ge C."/>
            <person name="Shi H."/>
            <person name="Pan Z."/>
            <person name="Liu X."/>
        </authorList>
    </citation>
    <scope>NUCLEOTIDE SEQUENCE [LARGE SCALE GENOMIC DNA]</scope>
    <source>
        <strain evidence="9">DSM 9887</strain>
    </source>
</reference>
<protein>
    <submittedName>
        <fullName evidence="7">ATPase AAA</fullName>
    </submittedName>
    <submittedName>
        <fullName evidence="8">Transcriptional regulator</fullName>
    </submittedName>
</protein>
<keyword evidence="5" id="KW-0804">Transcription</keyword>
<proteinExistence type="predicted"/>
<dbReference type="Gene3D" id="3.30.450.40">
    <property type="match status" value="1"/>
</dbReference>
<evidence type="ECO:0000259" key="6">
    <source>
        <dbReference type="PROSITE" id="PS50045"/>
    </source>
</evidence>
<dbReference type="Pfam" id="PF13185">
    <property type="entry name" value="GAF_2"/>
    <property type="match status" value="1"/>
</dbReference>
<dbReference type="EMBL" id="LGIQ01000017">
    <property type="protein sequence ID" value="KNB68610.1"/>
    <property type="molecule type" value="Genomic_DNA"/>
</dbReference>
<dbReference type="SUPFAM" id="SSF52540">
    <property type="entry name" value="P-loop containing nucleoside triphosphate hydrolases"/>
    <property type="match status" value="1"/>
</dbReference>
<dbReference type="InterPro" id="IPR000014">
    <property type="entry name" value="PAS"/>
</dbReference>
<evidence type="ECO:0000256" key="4">
    <source>
        <dbReference type="ARBA" id="ARBA00023125"/>
    </source>
</evidence>
<keyword evidence="2" id="KW-0067">ATP-binding</keyword>
<dbReference type="SUPFAM" id="SSF46689">
    <property type="entry name" value="Homeodomain-like"/>
    <property type="match status" value="1"/>
</dbReference>
<dbReference type="PANTHER" id="PTHR32071:SF57">
    <property type="entry name" value="C4-DICARBOXYLATE TRANSPORT TRANSCRIPTIONAL REGULATORY PROTEIN DCTD"/>
    <property type="match status" value="1"/>
</dbReference>
<evidence type="ECO:0000313" key="9">
    <source>
        <dbReference type="Proteomes" id="UP000036834"/>
    </source>
</evidence>
<dbReference type="AlphaFoldDB" id="A0A0K9YK88"/>
<dbReference type="InterPro" id="IPR058031">
    <property type="entry name" value="AAA_lid_NorR"/>
</dbReference>
<evidence type="ECO:0000313" key="10">
    <source>
        <dbReference type="Proteomes" id="UP000319578"/>
    </source>
</evidence>
<dbReference type="InterPro" id="IPR002078">
    <property type="entry name" value="Sigma_54_int"/>
</dbReference>
<evidence type="ECO:0000256" key="2">
    <source>
        <dbReference type="ARBA" id="ARBA00022840"/>
    </source>
</evidence>
<dbReference type="InterPro" id="IPR003018">
    <property type="entry name" value="GAF"/>
</dbReference>
<organism evidence="8 9">
    <name type="scientific">Brevibacillus reuszeri</name>
    <dbReference type="NCBI Taxonomy" id="54915"/>
    <lineage>
        <taxon>Bacteria</taxon>
        <taxon>Bacillati</taxon>
        <taxon>Bacillota</taxon>
        <taxon>Bacilli</taxon>
        <taxon>Bacillales</taxon>
        <taxon>Paenibacillaceae</taxon>
        <taxon>Brevibacillus</taxon>
    </lineage>
</organism>
<dbReference type="Gene3D" id="3.40.50.300">
    <property type="entry name" value="P-loop containing nucleotide triphosphate hydrolases"/>
    <property type="match status" value="1"/>
</dbReference>
<dbReference type="RefSeq" id="WP_049742538.1">
    <property type="nucleotide sequence ID" value="NZ_BJON01000010.1"/>
</dbReference>
<dbReference type="GO" id="GO:0043565">
    <property type="term" value="F:sequence-specific DNA binding"/>
    <property type="evidence" value="ECO:0007669"/>
    <property type="project" value="InterPro"/>
</dbReference>
<dbReference type="Gene3D" id="3.30.450.20">
    <property type="entry name" value="PAS domain"/>
    <property type="match status" value="1"/>
</dbReference>
<evidence type="ECO:0000256" key="1">
    <source>
        <dbReference type="ARBA" id="ARBA00022741"/>
    </source>
</evidence>
<dbReference type="Proteomes" id="UP000319578">
    <property type="component" value="Unassembled WGS sequence"/>
</dbReference>
<dbReference type="Gene3D" id="1.10.10.60">
    <property type="entry name" value="Homeodomain-like"/>
    <property type="match status" value="1"/>
</dbReference>
<reference evidence="8" key="2">
    <citation type="submission" date="2015-07" db="EMBL/GenBank/DDBJ databases">
        <title>MeaNS - Measles Nucleotide Surveillance Program.</title>
        <authorList>
            <person name="Tran T."/>
            <person name="Druce J."/>
        </authorList>
    </citation>
    <scope>NUCLEOTIDE SEQUENCE</scope>
    <source>
        <strain evidence="8">DSM 9887</strain>
    </source>
</reference>
<dbReference type="Pfam" id="PF13188">
    <property type="entry name" value="PAS_8"/>
    <property type="match status" value="1"/>
</dbReference>
<dbReference type="PROSITE" id="PS50045">
    <property type="entry name" value="SIGMA54_INTERACT_4"/>
    <property type="match status" value="1"/>
</dbReference>
<dbReference type="PANTHER" id="PTHR32071">
    <property type="entry name" value="TRANSCRIPTIONAL REGULATORY PROTEIN"/>
    <property type="match status" value="1"/>
</dbReference>
<dbReference type="Pfam" id="PF25601">
    <property type="entry name" value="AAA_lid_14"/>
    <property type="match status" value="1"/>
</dbReference>
<reference evidence="7 10" key="3">
    <citation type="submission" date="2019-06" db="EMBL/GenBank/DDBJ databases">
        <title>Whole genome shotgun sequence of Brevibacillus reuszeri NBRC 15719.</title>
        <authorList>
            <person name="Hosoyama A."/>
            <person name="Uohara A."/>
            <person name="Ohji S."/>
            <person name="Ichikawa N."/>
        </authorList>
    </citation>
    <scope>NUCLEOTIDE SEQUENCE [LARGE SCALE GENOMIC DNA]</scope>
    <source>
        <strain evidence="7 10">NBRC 15719</strain>
    </source>
</reference>
<dbReference type="PROSITE" id="PS00675">
    <property type="entry name" value="SIGMA54_INTERACT_1"/>
    <property type="match status" value="1"/>
</dbReference>
<dbReference type="InterPro" id="IPR027417">
    <property type="entry name" value="P-loop_NTPase"/>
</dbReference>
<dbReference type="STRING" id="54915.ADS79_32060"/>
<dbReference type="FunFam" id="3.40.50.300:FF:000006">
    <property type="entry name" value="DNA-binding transcriptional regulator NtrC"/>
    <property type="match status" value="1"/>
</dbReference>
<dbReference type="InterPro" id="IPR003593">
    <property type="entry name" value="AAA+_ATPase"/>
</dbReference>
<keyword evidence="3" id="KW-0805">Transcription regulation</keyword>
<evidence type="ECO:0000256" key="5">
    <source>
        <dbReference type="ARBA" id="ARBA00023163"/>
    </source>
</evidence>
<dbReference type="Pfam" id="PF02954">
    <property type="entry name" value="HTH_8"/>
    <property type="match status" value="1"/>
</dbReference>
<dbReference type="InterPro" id="IPR002197">
    <property type="entry name" value="HTH_Fis"/>
</dbReference>
<dbReference type="GO" id="GO:0006355">
    <property type="term" value="P:regulation of DNA-templated transcription"/>
    <property type="evidence" value="ECO:0007669"/>
    <property type="project" value="InterPro"/>
</dbReference>
<dbReference type="SMART" id="SM00382">
    <property type="entry name" value="AAA"/>
    <property type="match status" value="1"/>
</dbReference>
<dbReference type="InterPro" id="IPR025662">
    <property type="entry name" value="Sigma_54_int_dom_ATP-bd_1"/>
</dbReference>
<dbReference type="Proteomes" id="UP000036834">
    <property type="component" value="Unassembled WGS sequence"/>
</dbReference>
<dbReference type="GO" id="GO:0005524">
    <property type="term" value="F:ATP binding"/>
    <property type="evidence" value="ECO:0007669"/>
    <property type="project" value="UniProtKB-KW"/>
</dbReference>
<dbReference type="PATRIC" id="fig|54915.3.peg.510"/>
<dbReference type="InterPro" id="IPR009057">
    <property type="entry name" value="Homeodomain-like_sf"/>
</dbReference>
<comment type="caution">
    <text evidence="8">The sequence shown here is derived from an EMBL/GenBank/DDBJ whole genome shotgun (WGS) entry which is preliminary data.</text>
</comment>
<gene>
    <name evidence="8" type="ORF">ADS79_32060</name>
    <name evidence="7" type="ORF">BRE01_28110</name>
</gene>
<evidence type="ECO:0000256" key="3">
    <source>
        <dbReference type="ARBA" id="ARBA00023015"/>
    </source>
</evidence>
<accession>A0A0K9YK88</accession>
<evidence type="ECO:0000313" key="7">
    <source>
        <dbReference type="EMBL" id="GED69109.1"/>
    </source>
</evidence>
<dbReference type="Pfam" id="PF00158">
    <property type="entry name" value="Sigma54_activat"/>
    <property type="match status" value="1"/>
</dbReference>
<dbReference type="PROSITE" id="PS00688">
    <property type="entry name" value="SIGMA54_INTERACT_3"/>
    <property type="match status" value="1"/>
</dbReference>
<keyword evidence="10" id="KW-1185">Reference proteome</keyword>
<sequence length="596" mass="66037">MSLREIQESVQQIAWAVASVLRVEVEIADTDLMRIAGTGRTQAGVLHTMAGQDHVYRSSLFAGQPVVITRPGEDERCRPCAHFGNCAETGEICCPIMLDGQKVGVIGLLAFDQEQRERLFSDVSSILNFLQKMAELISIKLKEHLMYVEQQLALEKLRVVMDDLDKAMLTVDQGDRIVQANQRARQFLQLGAQDCFAALDITAWLAAIREADQMQANPKKVVLEIGHEAKEFLFSLKPIVLDGKIREWVITLDDVEEVVEIARQVGGYEREDAFAVIVGSSPSIQRAKDVARRVAESDSTVLLQGESGTGKELFAKAIHQASQRNAQPFISINCTAIPEQLLESELFGYEEGSFTGARKGGKQGLFELAGSGTLFLDEIGDMPLHLQGKLLRVLQEKEVQRVGGAGKAIPVHARIIAATHLDLPERVTQGLFRMDLFYRLHVIPIHLPSLRDRREDILTLANRCLIECATRLGKPIVGFSQETKALLFHHDWPGNVRELANVIEYAVNMETAASIQATSLPGAIVKARKRDALSASSGHEGQREGLLSLKEMERLAIAEALLRVQIRKGRKEEAAELLGISRASLFRKMKEYGLSK</sequence>